<dbReference type="Gene3D" id="3.10.290.30">
    <property type="entry name" value="MM3350-like"/>
    <property type="match status" value="1"/>
</dbReference>
<feature type="domain" description="DUF6930" evidence="2">
    <location>
        <begin position="399"/>
        <end position="519"/>
    </location>
</feature>
<evidence type="ECO:0008006" key="6">
    <source>
        <dbReference type="Google" id="ProtNLM"/>
    </source>
</evidence>
<feature type="domain" description="Plasmid pRiA4b Orf3-like" evidence="1">
    <location>
        <begin position="2"/>
        <end position="145"/>
    </location>
</feature>
<dbReference type="EMBL" id="BMNQ01000005">
    <property type="protein sequence ID" value="GGJ87162.1"/>
    <property type="molecule type" value="Genomic_DNA"/>
</dbReference>
<dbReference type="InterPro" id="IPR012912">
    <property type="entry name" value="Plasmid_pRiA4b_Orf3-like"/>
</dbReference>
<dbReference type="Proteomes" id="UP000658382">
    <property type="component" value="Unassembled WGS sequence"/>
</dbReference>
<dbReference type="InterPro" id="IPR024047">
    <property type="entry name" value="MM3350-like_sf"/>
</dbReference>
<reference evidence="4" key="1">
    <citation type="journal article" date="2014" name="Int. J. Syst. Evol. Microbiol.">
        <title>Complete genome sequence of Corynebacterium casei LMG S-19264T (=DSM 44701T), isolated from a smear-ripened cheese.</title>
        <authorList>
            <consortium name="US DOE Joint Genome Institute (JGI-PGF)"/>
            <person name="Walter F."/>
            <person name="Albersmeier A."/>
            <person name="Kalinowski J."/>
            <person name="Ruckert C."/>
        </authorList>
    </citation>
    <scope>NUCLEOTIDE SEQUENCE</scope>
    <source>
        <strain evidence="4">JCM 12580</strain>
    </source>
</reference>
<dbReference type="InterPro" id="IPR054216">
    <property type="entry name" value="DUF6930"/>
</dbReference>
<evidence type="ECO:0000259" key="3">
    <source>
        <dbReference type="Pfam" id="PF23988"/>
    </source>
</evidence>
<evidence type="ECO:0000259" key="1">
    <source>
        <dbReference type="Pfam" id="PF07929"/>
    </source>
</evidence>
<dbReference type="RefSeq" id="WP_188631693.1">
    <property type="nucleotide sequence ID" value="NZ_BMNQ01000005.1"/>
</dbReference>
<gene>
    <name evidence="4" type="ORF">GCM10007063_07090</name>
</gene>
<dbReference type="Pfam" id="PF22007">
    <property type="entry name" value="DUF6930"/>
    <property type="match status" value="1"/>
</dbReference>
<protein>
    <recommendedName>
        <fullName evidence="6">TnpR protein</fullName>
    </recommendedName>
</protein>
<evidence type="ECO:0000259" key="2">
    <source>
        <dbReference type="Pfam" id="PF22007"/>
    </source>
</evidence>
<sequence>MIYEFKVSLKHVGVPVWRKIQIDGHATFYDLHRVLQVAFEWFDYHLHSFFVNRTNGERVEQMEITSEDTGDDAFVDLLGDRITRQEKDEVVGDWLKEPYDKVMYVYDFGDDWHHEIVFNKKLKPEKGVSYPRCISAKNLPPEEDSREEVLTGGIDLTATDSKRLVQDVNDNIRFYLKDLLTAYEQPSAEKDSWHDVFVKAKEFQKLKPWEIMFDEHIFAVKDPKTNEWLYCSVLGGAGEMFGLAVYVGDKGYRSLVDTLTSKKPDFDFVINQRSLLLSYEDREDLEKSDYQLIKSYDVKFRGRKSWPSLRSYKPGLYPWFMDDDEARLMLLALEQTIDVYHEIKNGLALPDMLFDEHVMMKVPSEQNGELIFDNQVLELGHVEEEEPDEVPLAVSEVDLKRLEKLNNSLPYTVEFSMDYMDMPVQNNQNERPLFPLLVLGVDRTKGMAIYYNLLTEVSDRVVLQTEFVKMIESLQGIPESIKVDERTEHVLAPLIKEVKLNVEVETELPLIRHVMEMMQDDMMPF</sequence>
<reference evidence="4" key="2">
    <citation type="submission" date="2020-09" db="EMBL/GenBank/DDBJ databases">
        <authorList>
            <person name="Sun Q."/>
            <person name="Ohkuma M."/>
        </authorList>
    </citation>
    <scope>NUCLEOTIDE SEQUENCE</scope>
    <source>
        <strain evidence="4">JCM 12580</strain>
    </source>
</reference>
<dbReference type="PANTHER" id="PTHR41878:SF1">
    <property type="entry name" value="TNPR PROTEIN"/>
    <property type="match status" value="1"/>
</dbReference>
<accession>A0A917PPG1</accession>
<evidence type="ECO:0000313" key="5">
    <source>
        <dbReference type="Proteomes" id="UP000658382"/>
    </source>
</evidence>
<dbReference type="InterPro" id="IPR055733">
    <property type="entry name" value="DUF7309"/>
</dbReference>
<proteinExistence type="predicted"/>
<evidence type="ECO:0000313" key="4">
    <source>
        <dbReference type="EMBL" id="GGJ87162.1"/>
    </source>
</evidence>
<organism evidence="4 5">
    <name type="scientific">Lentibacillus kapialis</name>
    <dbReference type="NCBI Taxonomy" id="340214"/>
    <lineage>
        <taxon>Bacteria</taxon>
        <taxon>Bacillati</taxon>
        <taxon>Bacillota</taxon>
        <taxon>Bacilli</taxon>
        <taxon>Bacillales</taxon>
        <taxon>Bacillaceae</taxon>
        <taxon>Lentibacillus</taxon>
    </lineage>
</organism>
<dbReference type="Pfam" id="PF07929">
    <property type="entry name" value="PRiA4_ORF3"/>
    <property type="match status" value="1"/>
</dbReference>
<dbReference type="Pfam" id="PF23988">
    <property type="entry name" value="DUF7309"/>
    <property type="match status" value="1"/>
</dbReference>
<feature type="domain" description="DUF7309" evidence="3">
    <location>
        <begin position="193"/>
        <end position="354"/>
    </location>
</feature>
<comment type="caution">
    <text evidence="4">The sequence shown here is derived from an EMBL/GenBank/DDBJ whole genome shotgun (WGS) entry which is preliminary data.</text>
</comment>
<name>A0A917PPG1_9BACI</name>
<dbReference type="AlphaFoldDB" id="A0A917PPG1"/>
<dbReference type="PANTHER" id="PTHR41878">
    <property type="entry name" value="LEXA REPRESSOR-RELATED"/>
    <property type="match status" value="1"/>
</dbReference>
<keyword evidence="5" id="KW-1185">Reference proteome</keyword>
<dbReference type="SUPFAM" id="SSF159941">
    <property type="entry name" value="MM3350-like"/>
    <property type="match status" value="1"/>
</dbReference>